<dbReference type="EMBL" id="CADCUY010000591">
    <property type="protein sequence ID" value="CAA9438612.1"/>
    <property type="molecule type" value="Genomic_DNA"/>
</dbReference>
<accession>A0A6J4QD95</accession>
<evidence type="ECO:0000256" key="1">
    <source>
        <dbReference type="SAM" id="MobiDB-lite"/>
    </source>
</evidence>
<protein>
    <submittedName>
        <fullName evidence="2">Uncharacterized protein</fullName>
    </submittedName>
</protein>
<sequence>PFQGLGPALPGAPGDVAAPPAGAAAPGAPVRRTGTGERSSEAAGPRGGRLAPDGPGSSGAAAPAAGEAAGTTGDGWTPPGFPSTFELTSQQVAVGTRGSVGLITVVAVLAFGHGVRPQRLAGAAATLARRLRRPGPR</sequence>
<organism evidence="2">
    <name type="scientific">uncultured Quadrisphaera sp</name>
    <dbReference type="NCBI Taxonomy" id="904978"/>
    <lineage>
        <taxon>Bacteria</taxon>
        <taxon>Bacillati</taxon>
        <taxon>Actinomycetota</taxon>
        <taxon>Actinomycetes</taxon>
        <taxon>Kineosporiales</taxon>
        <taxon>Kineosporiaceae</taxon>
        <taxon>Quadrisphaera</taxon>
        <taxon>environmental samples</taxon>
    </lineage>
</organism>
<dbReference type="AlphaFoldDB" id="A0A6J4QD95"/>
<feature type="compositionally biased region" description="Low complexity" evidence="1">
    <location>
        <begin position="51"/>
        <end position="75"/>
    </location>
</feature>
<proteinExistence type="predicted"/>
<feature type="compositionally biased region" description="Low complexity" evidence="1">
    <location>
        <begin position="1"/>
        <end position="30"/>
    </location>
</feature>
<name>A0A6J4QD95_9ACTN</name>
<evidence type="ECO:0000313" key="2">
    <source>
        <dbReference type="EMBL" id="CAA9438612.1"/>
    </source>
</evidence>
<feature type="region of interest" description="Disordered" evidence="1">
    <location>
        <begin position="1"/>
        <end position="83"/>
    </location>
</feature>
<reference evidence="2" key="1">
    <citation type="submission" date="2020-02" db="EMBL/GenBank/DDBJ databases">
        <authorList>
            <person name="Meier V. D."/>
        </authorList>
    </citation>
    <scope>NUCLEOTIDE SEQUENCE</scope>
    <source>
        <strain evidence="2">AVDCRST_MAG35</strain>
    </source>
</reference>
<gene>
    <name evidence="2" type="ORF">AVDCRST_MAG35-3106</name>
</gene>
<feature type="non-terminal residue" evidence="2">
    <location>
        <position position="1"/>
    </location>
</feature>